<keyword evidence="6" id="KW-0597">Phosphoprotein</keyword>
<accession>A0A6V8N3C6</accession>
<evidence type="ECO:0000259" key="7">
    <source>
        <dbReference type="PROSITE" id="PS50045"/>
    </source>
</evidence>
<dbReference type="PANTHER" id="PTHR32071">
    <property type="entry name" value="TRANSCRIPTIONAL REGULATORY PROTEIN"/>
    <property type="match status" value="1"/>
</dbReference>
<keyword evidence="10" id="KW-1185">Reference proteome</keyword>
<evidence type="ECO:0000256" key="5">
    <source>
        <dbReference type="ARBA" id="ARBA00023163"/>
    </source>
</evidence>
<evidence type="ECO:0000256" key="4">
    <source>
        <dbReference type="ARBA" id="ARBA00023125"/>
    </source>
</evidence>
<evidence type="ECO:0000256" key="2">
    <source>
        <dbReference type="ARBA" id="ARBA00022840"/>
    </source>
</evidence>
<dbReference type="GO" id="GO:0005524">
    <property type="term" value="F:ATP binding"/>
    <property type="evidence" value="ECO:0007669"/>
    <property type="project" value="UniProtKB-KW"/>
</dbReference>
<dbReference type="PROSITE" id="PS50110">
    <property type="entry name" value="RESPONSE_REGULATORY"/>
    <property type="match status" value="1"/>
</dbReference>
<keyword evidence="4" id="KW-0238">DNA-binding</keyword>
<dbReference type="SUPFAM" id="SSF52172">
    <property type="entry name" value="CheY-like"/>
    <property type="match status" value="1"/>
</dbReference>
<evidence type="ECO:0000313" key="9">
    <source>
        <dbReference type="EMBL" id="GFO67055.1"/>
    </source>
</evidence>
<keyword evidence="1" id="KW-0547">Nucleotide-binding</keyword>
<dbReference type="Pfam" id="PF02954">
    <property type="entry name" value="HTH_8"/>
    <property type="match status" value="1"/>
</dbReference>
<gene>
    <name evidence="9" type="ORF">GMLC_06340</name>
</gene>
<dbReference type="PROSITE" id="PS50045">
    <property type="entry name" value="SIGMA54_INTERACT_4"/>
    <property type="match status" value="1"/>
</dbReference>
<dbReference type="GO" id="GO:0043565">
    <property type="term" value="F:sequence-specific DNA binding"/>
    <property type="evidence" value="ECO:0007669"/>
    <property type="project" value="InterPro"/>
</dbReference>
<dbReference type="GO" id="GO:0000160">
    <property type="term" value="P:phosphorelay signal transduction system"/>
    <property type="evidence" value="ECO:0007669"/>
    <property type="project" value="InterPro"/>
</dbReference>
<proteinExistence type="predicted"/>
<feature type="domain" description="Response regulatory" evidence="8">
    <location>
        <begin position="4"/>
        <end position="118"/>
    </location>
</feature>
<dbReference type="PROSITE" id="PS00688">
    <property type="entry name" value="SIGMA54_INTERACT_3"/>
    <property type="match status" value="1"/>
</dbReference>
<evidence type="ECO:0000256" key="1">
    <source>
        <dbReference type="ARBA" id="ARBA00022741"/>
    </source>
</evidence>
<dbReference type="InterPro" id="IPR027417">
    <property type="entry name" value="P-loop_NTPase"/>
</dbReference>
<dbReference type="Gene3D" id="3.30.450.20">
    <property type="entry name" value="PAS domain"/>
    <property type="match status" value="1"/>
</dbReference>
<dbReference type="InterPro" id="IPR025944">
    <property type="entry name" value="Sigma_54_int_dom_CS"/>
</dbReference>
<dbReference type="SMART" id="SM00382">
    <property type="entry name" value="AAA"/>
    <property type="match status" value="1"/>
</dbReference>
<dbReference type="SUPFAM" id="SSF46689">
    <property type="entry name" value="Homeodomain-like"/>
    <property type="match status" value="1"/>
</dbReference>
<feature type="modified residue" description="4-aspartylphosphate" evidence="6">
    <location>
        <position position="53"/>
    </location>
</feature>
<dbReference type="EMBL" id="BLXZ01000001">
    <property type="protein sequence ID" value="GFO67055.1"/>
    <property type="molecule type" value="Genomic_DNA"/>
</dbReference>
<dbReference type="InterPro" id="IPR002078">
    <property type="entry name" value="Sigma_54_int"/>
</dbReference>
<organism evidence="9 10">
    <name type="scientific">Geomonas limicola</name>
    <dbReference type="NCBI Taxonomy" id="2740186"/>
    <lineage>
        <taxon>Bacteria</taxon>
        <taxon>Pseudomonadati</taxon>
        <taxon>Thermodesulfobacteriota</taxon>
        <taxon>Desulfuromonadia</taxon>
        <taxon>Geobacterales</taxon>
        <taxon>Geobacteraceae</taxon>
        <taxon>Geomonas</taxon>
    </lineage>
</organism>
<dbReference type="InterPro" id="IPR011006">
    <property type="entry name" value="CheY-like_superfamily"/>
</dbReference>
<evidence type="ECO:0000256" key="6">
    <source>
        <dbReference type="PROSITE-ProRule" id="PRU00169"/>
    </source>
</evidence>
<dbReference type="InterPro" id="IPR058031">
    <property type="entry name" value="AAA_lid_NorR"/>
</dbReference>
<dbReference type="InterPro" id="IPR009057">
    <property type="entry name" value="Homeodomain-like_sf"/>
</dbReference>
<dbReference type="InterPro" id="IPR025943">
    <property type="entry name" value="Sigma_54_int_dom_ATP-bd_2"/>
</dbReference>
<dbReference type="Pfam" id="PF00158">
    <property type="entry name" value="Sigma54_activat"/>
    <property type="match status" value="1"/>
</dbReference>
<dbReference type="InterPro" id="IPR003593">
    <property type="entry name" value="AAA+_ATPase"/>
</dbReference>
<feature type="domain" description="Sigma-54 factor interaction" evidence="7">
    <location>
        <begin position="260"/>
        <end position="489"/>
    </location>
</feature>
<dbReference type="Gene3D" id="3.40.50.300">
    <property type="entry name" value="P-loop containing nucleotide triphosphate hydrolases"/>
    <property type="match status" value="1"/>
</dbReference>
<dbReference type="RefSeq" id="WP_183359571.1">
    <property type="nucleotide sequence ID" value="NZ_BLXZ01000001.1"/>
</dbReference>
<dbReference type="Gene3D" id="3.40.50.2300">
    <property type="match status" value="1"/>
</dbReference>
<dbReference type="InterPro" id="IPR013656">
    <property type="entry name" value="PAS_4"/>
</dbReference>
<name>A0A6V8N3C6_9BACT</name>
<dbReference type="GO" id="GO:0006355">
    <property type="term" value="P:regulation of DNA-templated transcription"/>
    <property type="evidence" value="ECO:0007669"/>
    <property type="project" value="InterPro"/>
</dbReference>
<reference evidence="10" key="1">
    <citation type="submission" date="2020-06" db="EMBL/GenBank/DDBJ databases">
        <title>Draft genomic sequecing of Geomonas sp. Red745.</title>
        <authorList>
            <person name="Itoh H."/>
            <person name="Xu Z.X."/>
            <person name="Ushijima N."/>
            <person name="Masuda Y."/>
            <person name="Shiratori Y."/>
            <person name="Senoo K."/>
        </authorList>
    </citation>
    <scope>NUCLEOTIDE SEQUENCE [LARGE SCALE GENOMIC DNA]</scope>
    <source>
        <strain evidence="10">Red745</strain>
    </source>
</reference>
<keyword evidence="5" id="KW-0804">Transcription</keyword>
<dbReference type="SUPFAM" id="SSF52540">
    <property type="entry name" value="P-loop containing nucleoside triphosphate hydrolases"/>
    <property type="match status" value="1"/>
</dbReference>
<protein>
    <submittedName>
        <fullName evidence="9">Sigma-54-dependent Fis family transcriptional regulator</fullName>
    </submittedName>
</protein>
<evidence type="ECO:0000256" key="3">
    <source>
        <dbReference type="ARBA" id="ARBA00023015"/>
    </source>
</evidence>
<dbReference type="Gene3D" id="1.10.8.60">
    <property type="match status" value="1"/>
</dbReference>
<dbReference type="InterPro" id="IPR001789">
    <property type="entry name" value="Sig_transdc_resp-reg_receiver"/>
</dbReference>
<dbReference type="CDD" id="cd00009">
    <property type="entry name" value="AAA"/>
    <property type="match status" value="1"/>
</dbReference>
<dbReference type="Proteomes" id="UP000587586">
    <property type="component" value="Unassembled WGS sequence"/>
</dbReference>
<dbReference type="AlphaFoldDB" id="A0A6V8N3C6"/>
<dbReference type="Pfam" id="PF08448">
    <property type="entry name" value="PAS_4"/>
    <property type="match status" value="1"/>
</dbReference>
<dbReference type="Gene3D" id="1.10.10.60">
    <property type="entry name" value="Homeodomain-like"/>
    <property type="match status" value="1"/>
</dbReference>
<sequence length="555" mass="61607">MTPEILLVDDEPEIRSCLARFLQDEGCFVTPAGDVPTALKLLEAFEYDLVISDIFLRDGTGIDILRQVRCRPNACPVVMITGSPMIESASEALRLGAFDYISKPVLREGIIHVVRKALEYHRVTREVERYQSDLEAIFSSVQDAIISFDENLAIVNYNAAAASLCGLSGAAQGSVFGELPCGKVCRGALETAIFTKKAAEGRYLKCDGGRNEDERYISVSAAPLKLANQQVRGAVLVVRDETSLFRLEKRQPPLPSFAGLIGKSAAMQHIYRMIERLAELPSTVLIMGENGTGKELVAQALHDCGKGERRPLVKVNCAALSENLLESELFGHVRGSFTGAVRDKAGLFEKADGGTLFLDEIGEISAAMQVKLLRVLQEQEFERVGGDTPIRVKVRVITATNKDLAREVQERRFRQDLYYRLKVVELVVPPLRERSEDVLQLVDYFIHSLNGRLSTSVTGVSDEVLRIFRDYSWPGNVRELEHALEHALVMCAGNTVLPEHLPGDLAKYRQEPETSPEDRIRTALEATAGNKAKAARMLKMDRKTLYRKLHELGLN</sequence>
<keyword evidence="2" id="KW-0067">ATP-binding</keyword>
<keyword evidence="3" id="KW-0805">Transcription regulation</keyword>
<evidence type="ECO:0000313" key="10">
    <source>
        <dbReference type="Proteomes" id="UP000587586"/>
    </source>
</evidence>
<dbReference type="FunFam" id="3.40.50.300:FF:000006">
    <property type="entry name" value="DNA-binding transcriptional regulator NtrC"/>
    <property type="match status" value="1"/>
</dbReference>
<dbReference type="PROSITE" id="PS00676">
    <property type="entry name" value="SIGMA54_INTERACT_2"/>
    <property type="match status" value="1"/>
</dbReference>
<dbReference type="PANTHER" id="PTHR32071:SF113">
    <property type="entry name" value="ALGINATE BIOSYNTHESIS TRANSCRIPTIONAL REGULATORY PROTEIN ALGB"/>
    <property type="match status" value="1"/>
</dbReference>
<dbReference type="SMART" id="SM00448">
    <property type="entry name" value="REC"/>
    <property type="match status" value="1"/>
</dbReference>
<dbReference type="InterPro" id="IPR035965">
    <property type="entry name" value="PAS-like_dom_sf"/>
</dbReference>
<dbReference type="PRINTS" id="PR01590">
    <property type="entry name" value="HTHFIS"/>
</dbReference>
<dbReference type="Pfam" id="PF00072">
    <property type="entry name" value="Response_reg"/>
    <property type="match status" value="1"/>
</dbReference>
<evidence type="ECO:0000259" key="8">
    <source>
        <dbReference type="PROSITE" id="PS50110"/>
    </source>
</evidence>
<dbReference type="SUPFAM" id="SSF55785">
    <property type="entry name" value="PYP-like sensor domain (PAS domain)"/>
    <property type="match status" value="1"/>
</dbReference>
<dbReference type="Pfam" id="PF25601">
    <property type="entry name" value="AAA_lid_14"/>
    <property type="match status" value="1"/>
</dbReference>
<dbReference type="InterPro" id="IPR002197">
    <property type="entry name" value="HTH_Fis"/>
</dbReference>
<comment type="caution">
    <text evidence="9">The sequence shown here is derived from an EMBL/GenBank/DDBJ whole genome shotgun (WGS) entry which is preliminary data.</text>
</comment>